<evidence type="ECO:0000313" key="2">
    <source>
        <dbReference type="Proteomes" id="UP000799539"/>
    </source>
</evidence>
<reference evidence="1" key="1">
    <citation type="journal article" date="2020" name="Stud. Mycol.">
        <title>101 Dothideomycetes genomes: a test case for predicting lifestyles and emergence of pathogens.</title>
        <authorList>
            <person name="Haridas S."/>
            <person name="Albert R."/>
            <person name="Binder M."/>
            <person name="Bloem J."/>
            <person name="Labutti K."/>
            <person name="Salamov A."/>
            <person name="Andreopoulos B."/>
            <person name="Baker S."/>
            <person name="Barry K."/>
            <person name="Bills G."/>
            <person name="Bluhm B."/>
            <person name="Cannon C."/>
            <person name="Castanera R."/>
            <person name="Culley D."/>
            <person name="Daum C."/>
            <person name="Ezra D."/>
            <person name="Gonzalez J."/>
            <person name="Henrissat B."/>
            <person name="Kuo A."/>
            <person name="Liang C."/>
            <person name="Lipzen A."/>
            <person name="Lutzoni F."/>
            <person name="Magnuson J."/>
            <person name="Mondo S."/>
            <person name="Nolan M."/>
            <person name="Ohm R."/>
            <person name="Pangilinan J."/>
            <person name="Park H.-J."/>
            <person name="Ramirez L."/>
            <person name="Alfaro M."/>
            <person name="Sun H."/>
            <person name="Tritt A."/>
            <person name="Yoshinaga Y."/>
            <person name="Zwiers L.-H."/>
            <person name="Turgeon B."/>
            <person name="Goodwin S."/>
            <person name="Spatafora J."/>
            <person name="Crous P."/>
            <person name="Grigoriev I."/>
        </authorList>
    </citation>
    <scope>NUCLEOTIDE SEQUENCE</scope>
    <source>
        <strain evidence="1">SCOH1-5</strain>
    </source>
</reference>
<dbReference type="Proteomes" id="UP000799539">
    <property type="component" value="Unassembled WGS sequence"/>
</dbReference>
<proteinExistence type="predicted"/>
<gene>
    <name evidence="1" type="ORF">CERZMDRAFT_101528</name>
</gene>
<sequence length="95" mass="10438">MASGEQNPEHLDDLRGACSTGDLEQVQRLLAVALVGKKAASNLLEYASSMRLTMWRSCVAYFATEPISDSALPNMDTDHDDLRDFFHHSPNTGTP</sequence>
<organism evidence="1 2">
    <name type="scientific">Cercospora zeae-maydis SCOH1-5</name>
    <dbReference type="NCBI Taxonomy" id="717836"/>
    <lineage>
        <taxon>Eukaryota</taxon>
        <taxon>Fungi</taxon>
        <taxon>Dikarya</taxon>
        <taxon>Ascomycota</taxon>
        <taxon>Pezizomycotina</taxon>
        <taxon>Dothideomycetes</taxon>
        <taxon>Dothideomycetidae</taxon>
        <taxon>Mycosphaerellales</taxon>
        <taxon>Mycosphaerellaceae</taxon>
        <taxon>Cercospora</taxon>
    </lineage>
</organism>
<dbReference type="AlphaFoldDB" id="A0A6A6F763"/>
<dbReference type="EMBL" id="ML992694">
    <property type="protein sequence ID" value="KAF2208461.1"/>
    <property type="molecule type" value="Genomic_DNA"/>
</dbReference>
<accession>A0A6A6F763</accession>
<keyword evidence="2" id="KW-1185">Reference proteome</keyword>
<name>A0A6A6F763_9PEZI</name>
<protein>
    <submittedName>
        <fullName evidence="1">Uncharacterized protein</fullName>
    </submittedName>
</protein>
<evidence type="ECO:0000313" key="1">
    <source>
        <dbReference type="EMBL" id="KAF2208461.1"/>
    </source>
</evidence>